<evidence type="ECO:0000259" key="7">
    <source>
        <dbReference type="Pfam" id="PF14748"/>
    </source>
</evidence>
<dbReference type="SUPFAM" id="SSF51735">
    <property type="entry name" value="NAD(P)-binding Rossmann-fold domains"/>
    <property type="match status" value="1"/>
</dbReference>
<dbReference type="EC" id="1.5.1.2" evidence="2 3"/>
<name>A0ABS4S6I1_9BACI</name>
<accession>A0ABS4S6I1</accession>
<dbReference type="SUPFAM" id="SSF48179">
    <property type="entry name" value="6-phosphogluconate dehydrogenase C-terminal domain-like"/>
    <property type="match status" value="1"/>
</dbReference>
<keyword evidence="5" id="KW-0812">Transmembrane</keyword>
<evidence type="ECO:0000259" key="6">
    <source>
        <dbReference type="Pfam" id="PF03807"/>
    </source>
</evidence>
<keyword evidence="2 4" id="KW-0560">Oxidoreductase</keyword>
<dbReference type="InterPro" id="IPR029036">
    <property type="entry name" value="P5CR_dimer"/>
</dbReference>
<comment type="pathway">
    <text evidence="2 4">Amino-acid biosynthesis; L-proline biosynthesis; L-proline from L-glutamate 5-semialdehyde: step 1/1.</text>
</comment>
<comment type="catalytic activity">
    <reaction evidence="2 4">
        <text>L-proline + NADP(+) = (S)-1-pyrroline-5-carboxylate + NADPH + 2 H(+)</text>
        <dbReference type="Rhea" id="RHEA:14109"/>
        <dbReference type="ChEBI" id="CHEBI:15378"/>
        <dbReference type="ChEBI" id="CHEBI:17388"/>
        <dbReference type="ChEBI" id="CHEBI:57783"/>
        <dbReference type="ChEBI" id="CHEBI:58349"/>
        <dbReference type="ChEBI" id="CHEBI:60039"/>
        <dbReference type="EC" id="1.5.1.2"/>
    </reaction>
</comment>
<dbReference type="GO" id="GO:0004735">
    <property type="term" value="F:pyrroline-5-carboxylate reductase activity"/>
    <property type="evidence" value="ECO:0007669"/>
    <property type="project" value="UniProtKB-EC"/>
</dbReference>
<proteinExistence type="inferred from homology"/>
<evidence type="ECO:0000313" key="9">
    <source>
        <dbReference type="Proteomes" id="UP001519294"/>
    </source>
</evidence>
<dbReference type="InterPro" id="IPR053790">
    <property type="entry name" value="P5CR-like_CS"/>
</dbReference>
<dbReference type="HAMAP" id="MF_01925">
    <property type="entry name" value="P5C_reductase"/>
    <property type="match status" value="1"/>
</dbReference>
<evidence type="ECO:0000256" key="1">
    <source>
        <dbReference type="ARBA" id="ARBA00005525"/>
    </source>
</evidence>
<sequence>MFNKVAFIGAGSMAEAIISGIITTSFLKKEQIFVMNKNNKERLENLSERYEIHCDFNKKQLVAGADLIILSMKPHDAQEAIDSMKDYIQEDQLIISILAGVSTDYIAKLIGKEIPIIRAMPNTSASIGLSATAVTKGENASEEHLQKAVSLFNTIGTTSIVKEEEMHTVTGISGSGPAYFYYVVEAMQKAASEAGLDQLVASELITQTIVGAGEMLKQSGETASTLREKITSPNGTTQAAIETLDEYNVEKAMMDCVKNAKERSIELGKLM</sequence>
<feature type="domain" description="Pyrroline-5-carboxylate reductase catalytic N-terminal" evidence="6">
    <location>
        <begin position="4"/>
        <end position="100"/>
    </location>
</feature>
<reference evidence="8 9" key="1">
    <citation type="submission" date="2021-03" db="EMBL/GenBank/DDBJ databases">
        <title>Genomic Encyclopedia of Type Strains, Phase IV (KMG-IV): sequencing the most valuable type-strain genomes for metagenomic binning, comparative biology and taxonomic classification.</title>
        <authorList>
            <person name="Goeker M."/>
        </authorList>
    </citation>
    <scope>NUCLEOTIDE SEQUENCE [LARGE SCALE GENOMIC DNA]</scope>
    <source>
        <strain evidence="8 9">DSM 25790</strain>
    </source>
</reference>
<comment type="subcellular location">
    <subcellularLocation>
        <location evidence="2">Cytoplasm</location>
    </subcellularLocation>
</comment>
<dbReference type="Pfam" id="PF14748">
    <property type="entry name" value="P5CR_dimer"/>
    <property type="match status" value="1"/>
</dbReference>
<comment type="caution">
    <text evidence="8">The sequence shown here is derived from an EMBL/GenBank/DDBJ whole genome shotgun (WGS) entry which is preliminary data.</text>
</comment>
<dbReference type="InterPro" id="IPR036291">
    <property type="entry name" value="NAD(P)-bd_dom_sf"/>
</dbReference>
<dbReference type="EMBL" id="JAGIKX010000005">
    <property type="protein sequence ID" value="MBP2257081.1"/>
    <property type="molecule type" value="Genomic_DNA"/>
</dbReference>
<dbReference type="Gene3D" id="1.10.3730.10">
    <property type="entry name" value="ProC C-terminal domain-like"/>
    <property type="match status" value="1"/>
</dbReference>
<dbReference type="InterPro" id="IPR000304">
    <property type="entry name" value="Pyrroline-COOH_reductase"/>
</dbReference>
<feature type="domain" description="Pyrroline-5-carboxylate reductase dimerisation" evidence="7">
    <location>
        <begin position="163"/>
        <end position="267"/>
    </location>
</feature>
<dbReference type="PANTHER" id="PTHR11645:SF49">
    <property type="entry name" value="PYRROLINE-5-CARBOXYLATE REDUCTASE 1"/>
    <property type="match status" value="1"/>
</dbReference>
<comment type="similarity">
    <text evidence="1 2 4">Belongs to the pyrroline-5-carboxylate reductase family.</text>
</comment>
<keyword evidence="2 4" id="KW-0028">Amino-acid biosynthesis</keyword>
<evidence type="ECO:0000256" key="2">
    <source>
        <dbReference type="HAMAP-Rule" id="MF_01925"/>
    </source>
</evidence>
<dbReference type="PROSITE" id="PS00521">
    <property type="entry name" value="P5CR"/>
    <property type="match status" value="1"/>
</dbReference>
<keyword evidence="9" id="KW-1185">Reference proteome</keyword>
<organism evidence="8 9">
    <name type="scientific">Virgibacillus alimentarius</name>
    <dbReference type="NCBI Taxonomy" id="698769"/>
    <lineage>
        <taxon>Bacteria</taxon>
        <taxon>Bacillati</taxon>
        <taxon>Bacillota</taxon>
        <taxon>Bacilli</taxon>
        <taxon>Bacillales</taxon>
        <taxon>Bacillaceae</taxon>
        <taxon>Virgibacillus</taxon>
    </lineage>
</organism>
<dbReference type="InterPro" id="IPR028939">
    <property type="entry name" value="P5C_Rdtase_cat_N"/>
</dbReference>
<keyword evidence="2 4" id="KW-0641">Proline biosynthesis</keyword>
<keyword evidence="2 4" id="KW-0521">NADP</keyword>
<comment type="catalytic activity">
    <reaction evidence="2">
        <text>L-proline + NAD(+) = (S)-1-pyrroline-5-carboxylate + NADH + 2 H(+)</text>
        <dbReference type="Rhea" id="RHEA:14105"/>
        <dbReference type="ChEBI" id="CHEBI:15378"/>
        <dbReference type="ChEBI" id="CHEBI:17388"/>
        <dbReference type="ChEBI" id="CHEBI:57540"/>
        <dbReference type="ChEBI" id="CHEBI:57945"/>
        <dbReference type="ChEBI" id="CHEBI:60039"/>
        <dbReference type="EC" id="1.5.1.2"/>
    </reaction>
</comment>
<comment type="function">
    <text evidence="2">Catalyzes the reduction of 1-pyrroline-5-carboxylate (PCA) to L-proline.</text>
</comment>
<evidence type="ECO:0000256" key="5">
    <source>
        <dbReference type="SAM" id="Phobius"/>
    </source>
</evidence>
<dbReference type="Gene3D" id="3.40.50.720">
    <property type="entry name" value="NAD(P)-binding Rossmann-like Domain"/>
    <property type="match status" value="1"/>
</dbReference>
<dbReference type="Proteomes" id="UP001519294">
    <property type="component" value="Unassembled WGS sequence"/>
</dbReference>
<keyword evidence="2" id="KW-0963">Cytoplasm</keyword>
<dbReference type="InterPro" id="IPR008927">
    <property type="entry name" value="6-PGluconate_DH-like_C_sf"/>
</dbReference>
<feature type="transmembrane region" description="Helical" evidence="5">
    <location>
        <begin position="6"/>
        <end position="27"/>
    </location>
</feature>
<evidence type="ECO:0000313" key="8">
    <source>
        <dbReference type="EMBL" id="MBP2257081.1"/>
    </source>
</evidence>
<evidence type="ECO:0000256" key="3">
    <source>
        <dbReference type="NCBIfam" id="TIGR00112"/>
    </source>
</evidence>
<dbReference type="PANTHER" id="PTHR11645">
    <property type="entry name" value="PYRROLINE-5-CARBOXYLATE REDUCTASE"/>
    <property type="match status" value="1"/>
</dbReference>
<gene>
    <name evidence="2" type="primary">proC</name>
    <name evidence="8" type="ORF">J2Z81_001025</name>
</gene>
<dbReference type="NCBIfam" id="TIGR00112">
    <property type="entry name" value="proC"/>
    <property type="match status" value="1"/>
</dbReference>
<protein>
    <recommendedName>
        <fullName evidence="2 3">Pyrroline-5-carboxylate reductase</fullName>
        <shortName evidence="2">P5C reductase</shortName>
        <shortName evidence="2">P5CR</shortName>
        <ecNumber evidence="2 3">1.5.1.2</ecNumber>
    </recommendedName>
    <alternativeName>
        <fullName evidence="2">PCA reductase</fullName>
    </alternativeName>
</protein>
<keyword evidence="5" id="KW-1133">Transmembrane helix</keyword>
<dbReference type="PIRSF" id="PIRSF000193">
    <property type="entry name" value="Pyrrol-5-carb_rd"/>
    <property type="match status" value="1"/>
</dbReference>
<keyword evidence="5" id="KW-0472">Membrane</keyword>
<evidence type="ECO:0000256" key="4">
    <source>
        <dbReference type="RuleBase" id="RU003903"/>
    </source>
</evidence>
<dbReference type="Pfam" id="PF03807">
    <property type="entry name" value="F420_oxidored"/>
    <property type="match status" value="1"/>
</dbReference>